<evidence type="ECO:0000313" key="2">
    <source>
        <dbReference type="EMBL" id="GMN57378.1"/>
    </source>
</evidence>
<accession>A0AA88ITI0</accession>
<protein>
    <submittedName>
        <fullName evidence="2">Uncharacterized protein</fullName>
    </submittedName>
</protein>
<gene>
    <name evidence="2" type="ORF">TIFTF001_026496</name>
</gene>
<dbReference type="EMBL" id="BTGU01000070">
    <property type="protein sequence ID" value="GMN57378.1"/>
    <property type="molecule type" value="Genomic_DNA"/>
</dbReference>
<proteinExistence type="predicted"/>
<keyword evidence="3" id="KW-1185">Reference proteome</keyword>
<dbReference type="AlphaFoldDB" id="A0AA88ITI0"/>
<sequence>MVVRRTGKCLQGGGRDWFTEPQNAREGVGGTGGDKDRACNVVDAGELAIPCLRSRRADHRATGCRRL</sequence>
<reference evidence="2" key="1">
    <citation type="submission" date="2023-07" db="EMBL/GenBank/DDBJ databases">
        <title>draft genome sequence of fig (Ficus carica).</title>
        <authorList>
            <person name="Takahashi T."/>
            <person name="Nishimura K."/>
        </authorList>
    </citation>
    <scope>NUCLEOTIDE SEQUENCE</scope>
</reference>
<dbReference type="Proteomes" id="UP001187192">
    <property type="component" value="Unassembled WGS sequence"/>
</dbReference>
<organism evidence="2 3">
    <name type="scientific">Ficus carica</name>
    <name type="common">Common fig</name>
    <dbReference type="NCBI Taxonomy" id="3494"/>
    <lineage>
        <taxon>Eukaryota</taxon>
        <taxon>Viridiplantae</taxon>
        <taxon>Streptophyta</taxon>
        <taxon>Embryophyta</taxon>
        <taxon>Tracheophyta</taxon>
        <taxon>Spermatophyta</taxon>
        <taxon>Magnoliopsida</taxon>
        <taxon>eudicotyledons</taxon>
        <taxon>Gunneridae</taxon>
        <taxon>Pentapetalae</taxon>
        <taxon>rosids</taxon>
        <taxon>fabids</taxon>
        <taxon>Rosales</taxon>
        <taxon>Moraceae</taxon>
        <taxon>Ficeae</taxon>
        <taxon>Ficus</taxon>
    </lineage>
</organism>
<name>A0AA88ITI0_FICCA</name>
<evidence type="ECO:0000313" key="3">
    <source>
        <dbReference type="Proteomes" id="UP001187192"/>
    </source>
</evidence>
<evidence type="ECO:0000256" key="1">
    <source>
        <dbReference type="SAM" id="MobiDB-lite"/>
    </source>
</evidence>
<feature type="region of interest" description="Disordered" evidence="1">
    <location>
        <begin position="14"/>
        <end position="33"/>
    </location>
</feature>
<comment type="caution">
    <text evidence="2">The sequence shown here is derived from an EMBL/GenBank/DDBJ whole genome shotgun (WGS) entry which is preliminary data.</text>
</comment>